<name>A0A4Z2FSU8_9TELE</name>
<comment type="caution">
    <text evidence="1">The sequence shown here is derived from an EMBL/GenBank/DDBJ whole genome shotgun (WGS) entry which is preliminary data.</text>
</comment>
<proteinExistence type="predicted"/>
<accession>A0A4Z2FSU8</accession>
<keyword evidence="2" id="KW-1185">Reference proteome</keyword>
<dbReference type="EMBL" id="SRLO01000916">
    <property type="protein sequence ID" value="TNN44238.1"/>
    <property type="molecule type" value="Genomic_DNA"/>
</dbReference>
<gene>
    <name evidence="1" type="ORF">EYF80_045566</name>
</gene>
<organism evidence="1 2">
    <name type="scientific">Liparis tanakae</name>
    <name type="common">Tanaka's snailfish</name>
    <dbReference type="NCBI Taxonomy" id="230148"/>
    <lineage>
        <taxon>Eukaryota</taxon>
        <taxon>Metazoa</taxon>
        <taxon>Chordata</taxon>
        <taxon>Craniata</taxon>
        <taxon>Vertebrata</taxon>
        <taxon>Euteleostomi</taxon>
        <taxon>Actinopterygii</taxon>
        <taxon>Neopterygii</taxon>
        <taxon>Teleostei</taxon>
        <taxon>Neoteleostei</taxon>
        <taxon>Acanthomorphata</taxon>
        <taxon>Eupercaria</taxon>
        <taxon>Perciformes</taxon>
        <taxon>Cottioidei</taxon>
        <taxon>Cottales</taxon>
        <taxon>Liparidae</taxon>
        <taxon>Liparis</taxon>
    </lineage>
</organism>
<protein>
    <submittedName>
        <fullName evidence="1">Uncharacterized protein</fullName>
    </submittedName>
</protein>
<evidence type="ECO:0000313" key="2">
    <source>
        <dbReference type="Proteomes" id="UP000314294"/>
    </source>
</evidence>
<dbReference type="Proteomes" id="UP000314294">
    <property type="component" value="Unassembled WGS sequence"/>
</dbReference>
<dbReference type="OrthoDB" id="10490353at2759"/>
<reference evidence="1 2" key="1">
    <citation type="submission" date="2019-03" db="EMBL/GenBank/DDBJ databases">
        <title>First draft genome of Liparis tanakae, snailfish: a comprehensive survey of snailfish specific genes.</title>
        <authorList>
            <person name="Kim W."/>
            <person name="Song I."/>
            <person name="Jeong J.-H."/>
            <person name="Kim D."/>
            <person name="Kim S."/>
            <person name="Ryu S."/>
            <person name="Song J.Y."/>
            <person name="Lee S.K."/>
        </authorList>
    </citation>
    <scope>NUCLEOTIDE SEQUENCE [LARGE SCALE GENOMIC DNA]</scope>
    <source>
        <tissue evidence="1">Muscle</tissue>
    </source>
</reference>
<evidence type="ECO:0000313" key="1">
    <source>
        <dbReference type="EMBL" id="TNN44238.1"/>
    </source>
</evidence>
<dbReference type="AlphaFoldDB" id="A0A4Z2FSU8"/>
<sequence length="147" mass="15388">MLPAVMSMCSSSGGGVLNICCRSSRAAVTTLWSQCCVYSCSGVGCTSASFRVTPKLPLRLVVLTCCCSSGISISTLISPSLAKCPKAAMTLGIAAARVSWTDSSCRLVIRETHGNRLTRHSSATIRTSDSLSSLQSRNISIAMPSSF</sequence>